<dbReference type="SUPFAM" id="SSF53697">
    <property type="entry name" value="SIS domain"/>
    <property type="match status" value="1"/>
</dbReference>
<dbReference type="PROSITE" id="PS51464">
    <property type="entry name" value="SIS"/>
    <property type="match status" value="1"/>
</dbReference>
<dbReference type="GO" id="GO:0097367">
    <property type="term" value="F:carbohydrate derivative binding"/>
    <property type="evidence" value="ECO:0007669"/>
    <property type="project" value="InterPro"/>
</dbReference>
<evidence type="ECO:0000256" key="5">
    <source>
        <dbReference type="PIRSR" id="PIRSR004692-2"/>
    </source>
</evidence>
<keyword evidence="3 7" id="KW-0129">CBS domain</keyword>
<dbReference type="InterPro" id="IPR046342">
    <property type="entry name" value="CBS_dom_sf"/>
</dbReference>
<dbReference type="GO" id="GO:0005975">
    <property type="term" value="P:carbohydrate metabolic process"/>
    <property type="evidence" value="ECO:0007669"/>
    <property type="project" value="InterPro"/>
</dbReference>
<comment type="similarity">
    <text evidence="1 4">Belongs to the SIS family. GutQ/KpsF subfamily.</text>
</comment>
<keyword evidence="11" id="KW-1185">Reference proteome</keyword>
<protein>
    <submittedName>
        <fullName evidence="10">KpsF/GutQ</fullName>
    </submittedName>
</protein>
<evidence type="ECO:0000313" key="11">
    <source>
        <dbReference type="Proteomes" id="UP000024284"/>
    </source>
</evidence>
<dbReference type="PROSITE" id="PS51371">
    <property type="entry name" value="CBS"/>
    <property type="match status" value="2"/>
</dbReference>
<dbReference type="STRING" id="76947.GCA_002080435_01131"/>
<dbReference type="GO" id="GO:0046872">
    <property type="term" value="F:metal ion binding"/>
    <property type="evidence" value="ECO:0007669"/>
    <property type="project" value="UniProtKB-KW"/>
</dbReference>
<dbReference type="Pfam" id="PF01380">
    <property type="entry name" value="SIS"/>
    <property type="match status" value="1"/>
</dbReference>
<dbReference type="AlphaFoldDB" id="A0A086PB83"/>
<feature type="domain" description="SIS" evidence="9">
    <location>
        <begin position="81"/>
        <end position="224"/>
    </location>
</feature>
<feature type="site" description="Catalytically relevant" evidence="6">
    <location>
        <position position="99"/>
    </location>
</feature>
<dbReference type="PIRSF" id="PIRSF004692">
    <property type="entry name" value="KdsD_KpsF"/>
    <property type="match status" value="1"/>
</dbReference>
<dbReference type="InterPro" id="IPR000644">
    <property type="entry name" value="CBS_dom"/>
</dbReference>
<feature type="domain" description="CBS" evidence="8">
    <location>
        <begin position="315"/>
        <end position="366"/>
    </location>
</feature>
<feature type="domain" description="CBS" evidence="8">
    <location>
        <begin position="249"/>
        <end position="309"/>
    </location>
</feature>
<evidence type="ECO:0000256" key="4">
    <source>
        <dbReference type="PIRNR" id="PIRNR004692"/>
    </source>
</evidence>
<evidence type="ECO:0000256" key="2">
    <source>
        <dbReference type="ARBA" id="ARBA00022737"/>
    </source>
</evidence>
<evidence type="ECO:0000256" key="6">
    <source>
        <dbReference type="PIRSR" id="PIRSR004692-3"/>
    </source>
</evidence>
<dbReference type="CDD" id="cd04604">
    <property type="entry name" value="CBS_pair_SIS_assoc"/>
    <property type="match status" value="1"/>
</dbReference>
<evidence type="ECO:0000259" key="9">
    <source>
        <dbReference type="PROSITE" id="PS51464"/>
    </source>
</evidence>
<dbReference type="EMBL" id="JFZA02000012">
    <property type="protein sequence ID" value="KFG90651.1"/>
    <property type="molecule type" value="Genomic_DNA"/>
</dbReference>
<evidence type="ECO:0000256" key="7">
    <source>
        <dbReference type="PROSITE-ProRule" id="PRU00703"/>
    </source>
</evidence>
<dbReference type="GO" id="GO:0019146">
    <property type="term" value="F:arabinose-5-phosphate isomerase activity"/>
    <property type="evidence" value="ECO:0007669"/>
    <property type="project" value="UniProtKB-ARBA"/>
</dbReference>
<feature type="site" description="Catalytically relevant" evidence="6">
    <location>
        <position position="233"/>
    </location>
</feature>
<dbReference type="SUPFAM" id="SSF54631">
    <property type="entry name" value="CBS-domain pair"/>
    <property type="match status" value="1"/>
</dbReference>
<dbReference type="Pfam" id="PF00571">
    <property type="entry name" value="CBS"/>
    <property type="match status" value="2"/>
</dbReference>
<dbReference type="Gene3D" id="3.10.580.10">
    <property type="entry name" value="CBS-domain"/>
    <property type="match status" value="1"/>
</dbReference>
<gene>
    <name evidence="10" type="ORF">BV98_001855</name>
</gene>
<dbReference type="InterPro" id="IPR004800">
    <property type="entry name" value="KdsD/KpsF-type"/>
</dbReference>
<feature type="site" description="Catalytically relevant" evidence="6">
    <location>
        <position position="151"/>
    </location>
</feature>
<dbReference type="Gene3D" id="3.40.50.10490">
    <property type="entry name" value="Glucose-6-phosphate isomerase like protein, domain 1"/>
    <property type="match status" value="1"/>
</dbReference>
<evidence type="ECO:0000259" key="8">
    <source>
        <dbReference type="PROSITE" id="PS51371"/>
    </source>
</evidence>
<dbReference type="eggNOG" id="COG0794">
    <property type="taxonomic scope" value="Bacteria"/>
</dbReference>
<dbReference type="PATRIC" id="fig|1219045.3.peg.1897"/>
<keyword evidence="5" id="KW-0479">Metal-binding</keyword>
<dbReference type="eggNOG" id="COG0517">
    <property type="taxonomic scope" value="Bacteria"/>
</dbReference>
<dbReference type="InterPro" id="IPR046348">
    <property type="entry name" value="SIS_dom_sf"/>
</dbReference>
<accession>A0A086PB83</accession>
<dbReference type="InterPro" id="IPR035474">
    <property type="entry name" value="SIS_Kpsf"/>
</dbReference>
<dbReference type="PANTHER" id="PTHR42745:SF1">
    <property type="entry name" value="ARABINOSE 5-PHOSPHATE ISOMERASE KDSD"/>
    <property type="match status" value="1"/>
</dbReference>
<keyword evidence="5" id="KW-0862">Zinc</keyword>
<dbReference type="InterPro" id="IPR050986">
    <property type="entry name" value="GutQ/KpsF_isomerases"/>
</dbReference>
<proteinExistence type="inferred from homology"/>
<evidence type="ECO:0000256" key="3">
    <source>
        <dbReference type="ARBA" id="ARBA00023122"/>
    </source>
</evidence>
<dbReference type="InterPro" id="IPR001347">
    <property type="entry name" value="SIS_dom"/>
</dbReference>
<comment type="caution">
    <text evidence="10">The sequence shown here is derived from an EMBL/GenBank/DDBJ whole genome shotgun (WGS) entry which is preliminary data.</text>
</comment>
<keyword evidence="2" id="KW-0677">Repeat</keyword>
<dbReference type="GO" id="GO:1901135">
    <property type="term" value="P:carbohydrate derivative metabolic process"/>
    <property type="evidence" value="ECO:0007669"/>
    <property type="project" value="InterPro"/>
</dbReference>
<dbReference type="CDD" id="cd05014">
    <property type="entry name" value="SIS_Kpsf"/>
    <property type="match status" value="1"/>
</dbReference>
<organism evidence="10 11">
    <name type="scientific">Sphingobium herbicidovorans (strain ATCC 700291 / DSM 11019 / CCUG 56400 / KCTC 2939 / LMG 18315 / NBRC 16415 / MH)</name>
    <name type="common">Sphingomonas herbicidovorans</name>
    <dbReference type="NCBI Taxonomy" id="1219045"/>
    <lineage>
        <taxon>Bacteria</taxon>
        <taxon>Pseudomonadati</taxon>
        <taxon>Pseudomonadota</taxon>
        <taxon>Alphaproteobacteria</taxon>
        <taxon>Sphingomonadales</taxon>
        <taxon>Sphingomonadaceae</taxon>
        <taxon>Sphingobium</taxon>
    </lineage>
</organism>
<feature type="binding site" evidence="5">
    <location>
        <position position="122"/>
    </location>
    <ligand>
        <name>Zn(2+)</name>
        <dbReference type="ChEBI" id="CHEBI:29105"/>
    </ligand>
</feature>
<dbReference type="NCBIfam" id="TIGR00393">
    <property type="entry name" value="kpsF"/>
    <property type="match status" value="1"/>
</dbReference>
<reference evidence="10" key="1">
    <citation type="submission" date="2014-08" db="EMBL/GenBank/DDBJ databases">
        <title>Draft genome sequences of Sphingobium herbicidovorans.</title>
        <authorList>
            <person name="Gan H.M."/>
            <person name="Gan H.Y."/>
            <person name="Savka M.A."/>
        </authorList>
    </citation>
    <scope>NUCLEOTIDE SEQUENCE [LARGE SCALE GENOMIC DNA]</scope>
    <source>
        <strain evidence="10">NBRC 16415</strain>
    </source>
</reference>
<dbReference type="PANTHER" id="PTHR42745">
    <property type="match status" value="1"/>
</dbReference>
<evidence type="ECO:0000256" key="1">
    <source>
        <dbReference type="ARBA" id="ARBA00008165"/>
    </source>
</evidence>
<dbReference type="FunFam" id="3.40.50.10490:FF:000011">
    <property type="entry name" value="Arabinose 5-phosphate isomerase"/>
    <property type="match status" value="1"/>
</dbReference>
<dbReference type="Proteomes" id="UP000024284">
    <property type="component" value="Unassembled WGS sequence"/>
</dbReference>
<feature type="site" description="Catalytically relevant" evidence="6">
    <location>
        <position position="192"/>
    </location>
</feature>
<sequence length="366" mass="38900">MIMRCASHGARRHVQPYGKLGGKAWKKGRKSVSTVSKIVPFNSGSRIVETACRTLSVASHGLNALEAKFADRDFAAIFLRMVGMIMNVRGRLIVTGMGKSGIVARKMTATLTSTGTPALFMHPADAGHGDLGMVTPDDIVLMLSHSGESNELGPIIQYCKRFGIPLLGLTARAESTVASASDVCILLPAVREACPNELAPTTSTTVQMAFGDALAIALMEMRGFSADDFHKFHPNGRLGAQLLKVRDLMAAGDAVPRVCEDASLLDATIEMTRGRLGGTAVINQGGELIGAFTDGDLRRTVTGTQQLTEAVGRFMTVPPLSVGPDELASEALRLMHMHNITLLFVCEGGRLMGAVHMHDLLHAGVA</sequence>
<name>A0A086PB83_SPHHM</name>
<evidence type="ECO:0000313" key="10">
    <source>
        <dbReference type="EMBL" id="KFG90651.1"/>
    </source>
</evidence>